<evidence type="ECO:0000313" key="9">
    <source>
        <dbReference type="Proteomes" id="UP000568158"/>
    </source>
</evidence>
<feature type="compositionally biased region" description="Basic and acidic residues" evidence="4">
    <location>
        <begin position="339"/>
        <end position="358"/>
    </location>
</feature>
<evidence type="ECO:0000256" key="2">
    <source>
        <dbReference type="ARBA" id="ARBA00022884"/>
    </source>
</evidence>
<comment type="function">
    <text evidence="3">Involved in pre-mRNA splicing. Facilitates the cooperative formation of U2/U6 helix II in association with stem II in the spliceosome. Binds to RNA.</text>
</comment>
<evidence type="ECO:0000259" key="5">
    <source>
        <dbReference type="Pfam" id="PF21369"/>
    </source>
</evidence>
<dbReference type="InterPro" id="IPR048995">
    <property type="entry name" value="STL11/RBM22-like_N"/>
</dbReference>
<evidence type="ECO:0000256" key="4">
    <source>
        <dbReference type="SAM" id="MobiDB-lite"/>
    </source>
</evidence>
<dbReference type="PANTHER" id="PTHR14089">
    <property type="entry name" value="PRE-MRNA-SPLICING FACTOR RBM22"/>
    <property type="match status" value="1"/>
</dbReference>
<gene>
    <name evidence="7" type="ORF">DEBR0S8_01728G</name>
    <name evidence="6" type="ORF">HII12_004895</name>
</gene>
<feature type="region of interest" description="Disordered" evidence="4">
    <location>
        <begin position="154"/>
        <end position="177"/>
    </location>
</feature>
<feature type="region of interest" description="Disordered" evidence="4">
    <location>
        <begin position="339"/>
        <end position="371"/>
    </location>
</feature>
<evidence type="ECO:0000313" key="7">
    <source>
        <dbReference type="EMBL" id="VUG20438.1"/>
    </source>
</evidence>
<dbReference type="GO" id="GO:0017070">
    <property type="term" value="F:U6 snRNA binding"/>
    <property type="evidence" value="ECO:0007669"/>
    <property type="project" value="TreeGrafter"/>
</dbReference>
<reference evidence="6 9" key="2">
    <citation type="journal article" date="2020" name="Appl. Microbiol. Biotechnol.">
        <title>Targeted gene deletion in Brettanomyces bruxellensis with an expression-free CRISPR-Cas9 system.</title>
        <authorList>
            <person name="Varela C."/>
            <person name="Bartel C."/>
            <person name="Onetto C."/>
            <person name="Borneman A."/>
        </authorList>
    </citation>
    <scope>NUCLEOTIDE SEQUENCE [LARGE SCALE GENOMIC DNA]</scope>
    <source>
        <strain evidence="6 9">AWRI1613</strain>
    </source>
</reference>
<evidence type="ECO:0000313" key="8">
    <source>
        <dbReference type="Proteomes" id="UP000478008"/>
    </source>
</evidence>
<dbReference type="GO" id="GO:0071006">
    <property type="term" value="C:U2-type catalytic step 1 spliceosome"/>
    <property type="evidence" value="ECO:0007669"/>
    <property type="project" value="TreeGrafter"/>
</dbReference>
<accession>A0A7D9D0N5</accession>
<dbReference type="Pfam" id="PF21369">
    <property type="entry name" value="STL11_N"/>
    <property type="match status" value="1"/>
</dbReference>
<feature type="compositionally biased region" description="Basic residues" evidence="4">
    <location>
        <begin position="359"/>
        <end position="368"/>
    </location>
</feature>
<keyword evidence="8" id="KW-1185">Reference proteome</keyword>
<dbReference type="EMBL" id="CABFWN010000008">
    <property type="protein sequence ID" value="VUG20438.1"/>
    <property type="molecule type" value="Genomic_DNA"/>
</dbReference>
<evidence type="ECO:0000256" key="3">
    <source>
        <dbReference type="ARBA" id="ARBA00025609"/>
    </source>
</evidence>
<feature type="compositionally biased region" description="Basic and acidic residues" evidence="4">
    <location>
        <begin position="154"/>
        <end position="164"/>
    </location>
</feature>
<reference evidence="7 8" key="1">
    <citation type="submission" date="2019-07" db="EMBL/GenBank/DDBJ databases">
        <authorList>
            <person name="Friedrich A."/>
            <person name="Schacherer J."/>
        </authorList>
    </citation>
    <scope>NUCLEOTIDE SEQUENCE [LARGE SCALE GENOMIC DNA]</scope>
</reference>
<sequence>MSYNEDTTPAVCEKCLGDNPYVEMTRERNGARCKTCTRPFTVFSWTPKRSGRPKKTVICLTCARARNCCQSCMLDLSLGIDLQTRDQLLKMAGGAGTDVLPDAIVHDARNVVSRIYNANQLDRKFKREDESGSIMSSGERAKLLLAKISELTDGKKREEQNKTEKKTRKTQKQDKRGAKLNKKELLHLCKGLPFKSGLQEPPKNGDIRSFFLFGVNDHVANYDIEEYFDALNKQGDSRQKIVESVFLNTRARFGYVRFSSREVANKMANEVFKRYASVRREPIDNEYKKPCVIVVRNDVPIRVCWATGTANTGSEYTKKELYAISSVVRMQMVKLAREDEKPGKRKIAEVDKKAESGVKKVKKHRTSKKKGEGMVYKTLSSSFEL</sequence>
<dbReference type="InterPro" id="IPR039171">
    <property type="entry name" value="Cwc2/Slt11"/>
</dbReference>
<organism evidence="7 8">
    <name type="scientific">Dekkera bruxellensis</name>
    <name type="common">Brettanomyces custersii</name>
    <dbReference type="NCBI Taxonomy" id="5007"/>
    <lineage>
        <taxon>Eukaryota</taxon>
        <taxon>Fungi</taxon>
        <taxon>Dikarya</taxon>
        <taxon>Ascomycota</taxon>
        <taxon>Saccharomycotina</taxon>
        <taxon>Pichiomycetes</taxon>
        <taxon>Pichiales</taxon>
        <taxon>Pichiaceae</taxon>
        <taxon>Brettanomyces</taxon>
    </lineage>
</organism>
<name>A0A7D9D0N5_DEKBR</name>
<dbReference type="Proteomes" id="UP000568158">
    <property type="component" value="Unassembled WGS sequence"/>
</dbReference>
<evidence type="ECO:0000256" key="1">
    <source>
        <dbReference type="ARBA" id="ARBA00019060"/>
    </source>
</evidence>
<protein>
    <recommendedName>
        <fullName evidence="1">Pre-mRNA-splicing factor SLT11</fullName>
    </recommendedName>
</protein>
<dbReference type="EMBL" id="JABCYN010000047">
    <property type="protein sequence ID" value="KAF6006703.1"/>
    <property type="molecule type" value="Genomic_DNA"/>
</dbReference>
<dbReference type="Proteomes" id="UP000478008">
    <property type="component" value="Unassembled WGS sequence"/>
</dbReference>
<evidence type="ECO:0000313" key="6">
    <source>
        <dbReference type="EMBL" id="KAF6006703.1"/>
    </source>
</evidence>
<dbReference type="GO" id="GO:0000974">
    <property type="term" value="C:Prp19 complex"/>
    <property type="evidence" value="ECO:0007669"/>
    <property type="project" value="TreeGrafter"/>
</dbReference>
<dbReference type="GO" id="GO:0036002">
    <property type="term" value="F:pre-mRNA binding"/>
    <property type="evidence" value="ECO:0007669"/>
    <property type="project" value="TreeGrafter"/>
</dbReference>
<dbReference type="AlphaFoldDB" id="A0A7D9D0N5"/>
<feature type="domain" description="STL11/RBM22-like N-terminal" evidence="5">
    <location>
        <begin position="9"/>
        <end position="95"/>
    </location>
</feature>
<proteinExistence type="predicted"/>
<dbReference type="GO" id="GO:0071007">
    <property type="term" value="C:U2-type catalytic step 2 spliceosome"/>
    <property type="evidence" value="ECO:0007669"/>
    <property type="project" value="TreeGrafter"/>
</dbReference>
<keyword evidence="2" id="KW-0694">RNA-binding</keyword>
<dbReference type="PANTHER" id="PTHR14089:SF6">
    <property type="entry name" value="PRE-MRNA-SPLICING FACTOR RBM22"/>
    <property type="match status" value="1"/>
</dbReference>